<accession>A0A1G8QZ28</accession>
<dbReference type="Proteomes" id="UP000199017">
    <property type="component" value="Unassembled WGS sequence"/>
</dbReference>
<sequence>MKNFTILVASTLIITGCSSNTDFNGDKENTEEEEAEPVAGDENESREKEEETDEQAVEAPQLNEKGELMEPESEQVLVNREYRLPEGYEPEDLTVPDIPFSFEEDHPKKQIREPAVKPLEELFDEASEEGLQLYAISGYRSYDRQEAIFAANVAEDGEKEANQYSAKPGQSEHQSGLAMDVSSPSADLALTDEFGETPEGQWLKDNAHRFGFIIRYPEDKTDITGFQYEPWHLRYVGKEAAETMYEKDQTLEEYYGVDE</sequence>
<dbReference type="STRING" id="930129.SAMN05216352_12328"/>
<dbReference type="Gene3D" id="3.30.1380.10">
    <property type="match status" value="1"/>
</dbReference>
<dbReference type="OrthoDB" id="9792074at2"/>
<evidence type="ECO:0000313" key="3">
    <source>
        <dbReference type="EMBL" id="SDJ09948.1"/>
    </source>
</evidence>
<organism evidence="3 4">
    <name type="scientific">Alteribacillus bidgolensis</name>
    <dbReference type="NCBI Taxonomy" id="930129"/>
    <lineage>
        <taxon>Bacteria</taxon>
        <taxon>Bacillati</taxon>
        <taxon>Bacillota</taxon>
        <taxon>Bacilli</taxon>
        <taxon>Bacillales</taxon>
        <taxon>Bacillaceae</taxon>
        <taxon>Alteribacillus</taxon>
    </lineage>
</organism>
<dbReference type="RefSeq" id="WP_091588057.1">
    <property type="nucleotide sequence ID" value="NZ_FNDU01000023.1"/>
</dbReference>
<evidence type="ECO:0000256" key="1">
    <source>
        <dbReference type="SAM" id="MobiDB-lite"/>
    </source>
</evidence>
<keyword evidence="3" id="KW-0121">Carboxypeptidase</keyword>
<dbReference type="PANTHER" id="PTHR34385:SF1">
    <property type="entry name" value="PEPTIDOGLYCAN L-ALANYL-D-GLUTAMATE ENDOPEPTIDASE CWLK"/>
    <property type="match status" value="1"/>
</dbReference>
<evidence type="ECO:0000313" key="4">
    <source>
        <dbReference type="Proteomes" id="UP000199017"/>
    </source>
</evidence>
<dbReference type="PROSITE" id="PS51257">
    <property type="entry name" value="PROKAR_LIPOPROTEIN"/>
    <property type="match status" value="1"/>
</dbReference>
<keyword evidence="3" id="KW-0645">Protease</keyword>
<dbReference type="CDD" id="cd14852">
    <property type="entry name" value="LD-carboxypeptidase"/>
    <property type="match status" value="1"/>
</dbReference>
<feature type="region of interest" description="Disordered" evidence="1">
    <location>
        <begin position="17"/>
        <end position="109"/>
    </location>
</feature>
<dbReference type="EMBL" id="FNDU01000023">
    <property type="protein sequence ID" value="SDJ09948.1"/>
    <property type="molecule type" value="Genomic_DNA"/>
</dbReference>
<dbReference type="PANTHER" id="PTHR34385">
    <property type="entry name" value="D-ALANYL-D-ALANINE CARBOXYPEPTIDASE"/>
    <property type="match status" value="1"/>
</dbReference>
<feature type="domain" description="D-alanyl-D-alanine carboxypeptidase-like core" evidence="2">
    <location>
        <begin position="109"/>
        <end position="238"/>
    </location>
</feature>
<dbReference type="Pfam" id="PF02557">
    <property type="entry name" value="VanY"/>
    <property type="match status" value="1"/>
</dbReference>
<reference evidence="3 4" key="1">
    <citation type="submission" date="2016-10" db="EMBL/GenBank/DDBJ databases">
        <authorList>
            <person name="de Groot N.N."/>
        </authorList>
    </citation>
    <scope>NUCLEOTIDE SEQUENCE [LARGE SCALE GENOMIC DNA]</scope>
    <source>
        <strain evidence="4">P4B,CCM 7963,CECT 7998,DSM 25260,IBRC-M 10614,KCTC 13821</strain>
    </source>
</reference>
<proteinExistence type="predicted"/>
<dbReference type="InterPro" id="IPR058193">
    <property type="entry name" value="VanY/YodJ_core_dom"/>
</dbReference>
<dbReference type="InterPro" id="IPR052179">
    <property type="entry name" value="DD-CPase-like"/>
</dbReference>
<evidence type="ECO:0000259" key="2">
    <source>
        <dbReference type="Pfam" id="PF02557"/>
    </source>
</evidence>
<feature type="compositionally biased region" description="Acidic residues" evidence="1">
    <location>
        <begin position="29"/>
        <end position="42"/>
    </location>
</feature>
<keyword evidence="3" id="KW-0378">Hydrolase</keyword>
<dbReference type="InterPro" id="IPR009045">
    <property type="entry name" value="Zn_M74/Hedgehog-like"/>
</dbReference>
<feature type="region of interest" description="Disordered" evidence="1">
    <location>
        <begin position="157"/>
        <end position="180"/>
    </location>
</feature>
<dbReference type="InterPro" id="IPR003709">
    <property type="entry name" value="VanY-like_core_dom"/>
</dbReference>
<gene>
    <name evidence="3" type="ORF">SAMN05216352_12328</name>
</gene>
<dbReference type="GO" id="GO:0006508">
    <property type="term" value="P:proteolysis"/>
    <property type="evidence" value="ECO:0007669"/>
    <property type="project" value="InterPro"/>
</dbReference>
<name>A0A1G8QZ28_9BACI</name>
<dbReference type="SUPFAM" id="SSF55166">
    <property type="entry name" value="Hedgehog/DD-peptidase"/>
    <property type="match status" value="1"/>
</dbReference>
<dbReference type="AlphaFoldDB" id="A0A1G8QZ28"/>
<dbReference type="GO" id="GO:0004180">
    <property type="term" value="F:carboxypeptidase activity"/>
    <property type="evidence" value="ECO:0007669"/>
    <property type="project" value="UniProtKB-KW"/>
</dbReference>
<keyword evidence="4" id="KW-1185">Reference proteome</keyword>
<protein>
    <submittedName>
        <fullName evidence="3">D-Ala-D-Ala carboxypeptidase. Metallo peptidase. MEROPS family M15B</fullName>
    </submittedName>
</protein>